<reference evidence="1" key="1">
    <citation type="submission" date="2023-06" db="EMBL/GenBank/DDBJ databases">
        <title>Genome sequence of Methancorpusculaceae sp. Ag1.</title>
        <authorList>
            <person name="Protasov E."/>
            <person name="Platt K."/>
            <person name="Poehlein A."/>
            <person name="Daniel R."/>
            <person name="Brune A."/>
        </authorList>
    </citation>
    <scope>NUCLEOTIDE SEQUENCE</scope>
    <source>
        <strain evidence="1">Ag1</strain>
    </source>
</reference>
<name>A0AAE4S9G0_9EURY</name>
<gene>
    <name evidence="1" type="ORF">McpAg1_02900</name>
</gene>
<accession>A0AAE4S9G0</accession>
<evidence type="ECO:0000313" key="2">
    <source>
        <dbReference type="Proteomes" id="UP001273136"/>
    </source>
</evidence>
<keyword evidence="2" id="KW-1185">Reference proteome</keyword>
<dbReference type="Proteomes" id="UP001273136">
    <property type="component" value="Unassembled WGS sequence"/>
</dbReference>
<dbReference type="EMBL" id="JAWDKA010000001">
    <property type="protein sequence ID" value="MDV0441111.1"/>
    <property type="molecule type" value="Genomic_DNA"/>
</dbReference>
<protein>
    <submittedName>
        <fullName evidence="1">Uncharacterized protein</fullName>
    </submittedName>
</protein>
<proteinExistence type="predicted"/>
<evidence type="ECO:0000313" key="1">
    <source>
        <dbReference type="EMBL" id="MDV0441111.1"/>
    </source>
</evidence>
<comment type="caution">
    <text evidence="1">The sequence shown here is derived from an EMBL/GenBank/DDBJ whole genome shotgun (WGS) entry which is preliminary data.</text>
</comment>
<sequence length="152" mass="16899">MKWIYAVFGIFLLLALCSIPVAAVDDLTVSEYQIMPWFDSSVSELRSSQSSSVVQNGVEKFDYYVSSGCKQLDIKVSWDLLPNYNSLTLRLFTPKGFLVGEYTDTYESSVKNGIIPIAITSSSPLESGYWRSEVVGTKVSGSQPFNIIINSR</sequence>
<dbReference type="AlphaFoldDB" id="A0AAE4S9G0"/>
<organism evidence="1 2">
    <name type="scientific">Methanorbis furvi</name>
    <dbReference type="NCBI Taxonomy" id="3028299"/>
    <lineage>
        <taxon>Archaea</taxon>
        <taxon>Methanobacteriati</taxon>
        <taxon>Methanobacteriota</taxon>
        <taxon>Stenosarchaea group</taxon>
        <taxon>Methanomicrobia</taxon>
        <taxon>Methanomicrobiales</taxon>
        <taxon>Methanocorpusculaceae</taxon>
        <taxon>Methanorbis</taxon>
    </lineage>
</organism>
<dbReference type="RefSeq" id="WP_338093505.1">
    <property type="nucleotide sequence ID" value="NZ_JAWDKA010000001.1"/>
</dbReference>